<sequence>MKTLARILFVVLLLGGASACKKDNVNAGFDLNEDIGGYVVIGKITPVENIQSTFMITFDPLVKRATFYDGSSYIYSHRFTVSGNEVHIDMDNQYLKISIREGAIASWDAGDSEFAANIVDNSLSLHKIPDSNVLPGQYERTQWATNIPAYFIPYFRTHLAVSTDSFVFGVDEDTEPTTAYELINNMAADHLTSVMSNDVRIRTLMIRIGNHMEVVRVRSFFSNGAIQGFESTQYARK</sequence>
<evidence type="ECO:0000313" key="3">
    <source>
        <dbReference type="Proteomes" id="UP000309872"/>
    </source>
</evidence>
<proteinExistence type="predicted"/>
<evidence type="ECO:0000313" key="2">
    <source>
        <dbReference type="EMBL" id="TJY67833.1"/>
    </source>
</evidence>
<dbReference type="PROSITE" id="PS51257">
    <property type="entry name" value="PROKAR_LIPOPROTEIN"/>
    <property type="match status" value="1"/>
</dbReference>
<evidence type="ECO:0000256" key="1">
    <source>
        <dbReference type="SAM" id="SignalP"/>
    </source>
</evidence>
<protein>
    <recommendedName>
        <fullName evidence="4">DUF4369 domain-containing protein</fullName>
    </recommendedName>
</protein>
<dbReference type="RefSeq" id="WP_136818700.1">
    <property type="nucleotide sequence ID" value="NZ_BMJX01000001.1"/>
</dbReference>
<reference evidence="2 3" key="1">
    <citation type="submission" date="2019-04" db="EMBL/GenBank/DDBJ databases">
        <title>Sphingobacterium olei sp. nov., isolated from oil-contaminated soil.</title>
        <authorList>
            <person name="Liu B."/>
        </authorList>
    </citation>
    <scope>NUCLEOTIDE SEQUENCE [LARGE SCALE GENOMIC DNA]</scope>
    <source>
        <strain evidence="2 3">Y3L14</strain>
    </source>
</reference>
<keyword evidence="3" id="KW-1185">Reference proteome</keyword>
<gene>
    <name evidence="2" type="ORF">FAZ19_00790</name>
</gene>
<evidence type="ECO:0008006" key="4">
    <source>
        <dbReference type="Google" id="ProtNLM"/>
    </source>
</evidence>
<keyword evidence="1" id="KW-0732">Signal</keyword>
<organism evidence="2 3">
    <name type="scientific">Sphingobacterium alkalisoli</name>
    <dbReference type="NCBI Taxonomy" id="1874115"/>
    <lineage>
        <taxon>Bacteria</taxon>
        <taxon>Pseudomonadati</taxon>
        <taxon>Bacteroidota</taxon>
        <taxon>Sphingobacteriia</taxon>
        <taxon>Sphingobacteriales</taxon>
        <taxon>Sphingobacteriaceae</taxon>
        <taxon>Sphingobacterium</taxon>
    </lineage>
</organism>
<name>A0A4U0H7I7_9SPHI</name>
<accession>A0A4U0H7I7</accession>
<dbReference type="OrthoDB" id="9818763at2"/>
<feature type="signal peptide" evidence="1">
    <location>
        <begin position="1"/>
        <end position="19"/>
    </location>
</feature>
<feature type="chain" id="PRO_5020798416" description="DUF4369 domain-containing protein" evidence="1">
    <location>
        <begin position="20"/>
        <end position="237"/>
    </location>
</feature>
<dbReference type="AlphaFoldDB" id="A0A4U0H7I7"/>
<dbReference type="Proteomes" id="UP000309872">
    <property type="component" value="Unassembled WGS sequence"/>
</dbReference>
<comment type="caution">
    <text evidence="2">The sequence shown here is derived from an EMBL/GenBank/DDBJ whole genome shotgun (WGS) entry which is preliminary data.</text>
</comment>
<dbReference type="EMBL" id="SUKA01000001">
    <property type="protein sequence ID" value="TJY67833.1"/>
    <property type="molecule type" value="Genomic_DNA"/>
</dbReference>